<dbReference type="GO" id="GO:0005524">
    <property type="term" value="F:ATP binding"/>
    <property type="evidence" value="ECO:0007669"/>
    <property type="project" value="UniProtKB-UniRule"/>
</dbReference>
<name>A0A1V5MEL4_UNCT6</name>
<keyword evidence="5" id="KW-0067">ATP-binding</keyword>
<comment type="subunit">
    <text evidence="5">Homodimer.</text>
</comment>
<dbReference type="InterPro" id="IPR015807">
    <property type="entry name" value="His-tRNA-ligase"/>
</dbReference>
<keyword evidence="3 5" id="KW-0030">Aminoacyl-tRNA synthetase</keyword>
<dbReference type="GO" id="GO:0006427">
    <property type="term" value="P:histidyl-tRNA aminoacylation"/>
    <property type="evidence" value="ECO:0007669"/>
    <property type="project" value="UniProtKB-UniRule"/>
</dbReference>
<keyword evidence="5" id="KW-0648">Protein biosynthesis</keyword>
<evidence type="ECO:0000313" key="9">
    <source>
        <dbReference type="Proteomes" id="UP000485484"/>
    </source>
</evidence>
<evidence type="ECO:0000256" key="2">
    <source>
        <dbReference type="ARBA" id="ARBA00022741"/>
    </source>
</evidence>
<evidence type="ECO:0000313" key="8">
    <source>
        <dbReference type="EMBL" id="OPZ91552.1"/>
    </source>
</evidence>
<keyword evidence="5" id="KW-0963">Cytoplasm</keyword>
<dbReference type="GO" id="GO:0004821">
    <property type="term" value="F:histidine-tRNA ligase activity"/>
    <property type="evidence" value="ECO:0007669"/>
    <property type="project" value="UniProtKB-UniRule"/>
</dbReference>
<dbReference type="NCBIfam" id="TIGR00442">
    <property type="entry name" value="hisS"/>
    <property type="match status" value="1"/>
</dbReference>
<comment type="subcellular location">
    <subcellularLocation>
        <location evidence="5">Cytoplasm</location>
    </subcellularLocation>
</comment>
<keyword evidence="2 5" id="KW-0547">Nucleotide-binding</keyword>
<dbReference type="PANTHER" id="PTHR43707:SF1">
    <property type="entry name" value="HISTIDINE--TRNA LIGASE, MITOCHONDRIAL-RELATED"/>
    <property type="match status" value="1"/>
</dbReference>
<dbReference type="EMBL" id="MWAK01000166">
    <property type="protein sequence ID" value="OPZ91552.1"/>
    <property type="molecule type" value="Genomic_DNA"/>
</dbReference>
<dbReference type="CDD" id="cd00773">
    <property type="entry name" value="HisRS-like_core"/>
    <property type="match status" value="1"/>
</dbReference>
<organism evidence="8 9">
    <name type="scientific">candidate division TA06 bacterium ADurb.Bin417</name>
    <dbReference type="NCBI Taxonomy" id="1852828"/>
    <lineage>
        <taxon>Bacteria</taxon>
        <taxon>Bacteria division TA06</taxon>
    </lineage>
</organism>
<dbReference type="SUPFAM" id="SSF52954">
    <property type="entry name" value="Class II aaRS ABD-related"/>
    <property type="match status" value="1"/>
</dbReference>
<sequence>MEKRYQAVRGTYDLLPAAARKLAAFLKLVTGRLEQAGFQELETPVLEEARLFNRSVGPDSDLVTKEMYTFQDRKGRLLALRPEGTAPLVRAYLEHDFTYHAPQARFYYLGPMFRYDRPQEGRYRQFLQLGGELFGVAGVQAESETLDLLNRVFNLAGLPEFRFEVNSLGCRACQEEYGRRLSEFIEPRAGGLCPDCLRRSKQNPLRVLDCKVDACRKILGQAPVVGGFLCPACREHHRLFLECLRLLEVPFLENPRLVRGLDYYTRSVFEVTLAGGGNALAAGGRYDNLVEELGGPATPAFGFAIGLERLMSVLPEPPAGRAGLRILYLEAAHLPEALRLVRRFREALPVEWPVTVAPEARSLKSQLRQAARDGCRMVAVLGPEELARGEILWRDLESGRQVSLPPETMIERLKNDAQP</sequence>
<comment type="caution">
    <text evidence="8">The sequence shown here is derived from an EMBL/GenBank/DDBJ whole genome shotgun (WGS) entry which is preliminary data.</text>
</comment>
<dbReference type="EC" id="6.1.1.21" evidence="5"/>
<keyword evidence="5 8" id="KW-0436">Ligase</keyword>
<dbReference type="Pfam" id="PF03129">
    <property type="entry name" value="HGTP_anticodon"/>
    <property type="match status" value="1"/>
</dbReference>
<protein>
    <recommendedName>
        <fullName evidence="5">Histidine--tRNA ligase</fullName>
        <ecNumber evidence="5">6.1.1.21</ecNumber>
    </recommendedName>
    <alternativeName>
        <fullName evidence="5">Histidyl-tRNA synthetase</fullName>
        <shortName evidence="5">HisRS</shortName>
    </alternativeName>
</protein>
<dbReference type="GO" id="GO:0005737">
    <property type="term" value="C:cytoplasm"/>
    <property type="evidence" value="ECO:0007669"/>
    <property type="project" value="UniProtKB-SubCell"/>
</dbReference>
<dbReference type="PANTHER" id="PTHR43707">
    <property type="entry name" value="HISTIDYL-TRNA SYNTHETASE"/>
    <property type="match status" value="1"/>
</dbReference>
<dbReference type="SUPFAM" id="SSF55681">
    <property type="entry name" value="Class II aaRS and biotin synthetases"/>
    <property type="match status" value="1"/>
</dbReference>
<dbReference type="Gene3D" id="3.30.930.10">
    <property type="entry name" value="Bira Bifunctional Protein, Domain 2"/>
    <property type="match status" value="1"/>
</dbReference>
<dbReference type="AlphaFoldDB" id="A0A1V5MEL4"/>
<dbReference type="Pfam" id="PF13393">
    <property type="entry name" value="tRNA-synt_His"/>
    <property type="match status" value="2"/>
</dbReference>
<feature type="binding site" evidence="6">
    <location>
        <begin position="263"/>
        <end position="264"/>
    </location>
    <ligand>
        <name>L-histidine</name>
        <dbReference type="ChEBI" id="CHEBI:57595"/>
    </ligand>
</feature>
<feature type="binding site" evidence="6">
    <location>
        <position position="132"/>
    </location>
    <ligand>
        <name>L-histidine</name>
        <dbReference type="ChEBI" id="CHEBI:57595"/>
    </ligand>
</feature>
<evidence type="ECO:0000256" key="1">
    <source>
        <dbReference type="ARBA" id="ARBA00008226"/>
    </source>
</evidence>
<feature type="binding site" evidence="6">
    <location>
        <position position="259"/>
    </location>
    <ligand>
        <name>L-histidine</name>
        <dbReference type="ChEBI" id="CHEBI:57595"/>
    </ligand>
</feature>
<proteinExistence type="inferred from homology"/>
<evidence type="ECO:0000256" key="4">
    <source>
        <dbReference type="ARBA" id="ARBA00047639"/>
    </source>
</evidence>
<comment type="similarity">
    <text evidence="1 5">Belongs to the class-II aminoacyl-tRNA synthetase family.</text>
</comment>
<reference evidence="8 9" key="1">
    <citation type="submission" date="2017-02" db="EMBL/GenBank/DDBJ databases">
        <title>Delving into the versatile metabolic prowess of the omnipresent phylum Bacteroidetes.</title>
        <authorList>
            <person name="Nobu M.K."/>
            <person name="Mei R."/>
            <person name="Narihiro T."/>
            <person name="Kuroda K."/>
            <person name="Liu W.-T."/>
        </authorList>
    </citation>
    <scope>NUCLEOTIDE SEQUENCE [LARGE SCALE GENOMIC DNA]</scope>
    <source>
        <strain evidence="8">ADurb.Bin417</strain>
    </source>
</reference>
<dbReference type="InterPro" id="IPR004154">
    <property type="entry name" value="Anticodon-bd"/>
</dbReference>
<dbReference type="PIRSF" id="PIRSF001549">
    <property type="entry name" value="His-tRNA_synth"/>
    <property type="match status" value="1"/>
</dbReference>
<dbReference type="InterPro" id="IPR045864">
    <property type="entry name" value="aa-tRNA-synth_II/BPL/LPL"/>
</dbReference>
<evidence type="ECO:0000256" key="5">
    <source>
        <dbReference type="HAMAP-Rule" id="MF_00127"/>
    </source>
</evidence>
<evidence type="ECO:0000256" key="6">
    <source>
        <dbReference type="PIRSR" id="PIRSR001549-1"/>
    </source>
</evidence>
<dbReference type="Gene3D" id="3.40.50.800">
    <property type="entry name" value="Anticodon-binding domain"/>
    <property type="match status" value="1"/>
</dbReference>
<feature type="binding site" evidence="6">
    <location>
        <position position="128"/>
    </location>
    <ligand>
        <name>L-histidine</name>
        <dbReference type="ChEBI" id="CHEBI:57595"/>
    </ligand>
</feature>
<evidence type="ECO:0000256" key="3">
    <source>
        <dbReference type="ARBA" id="ARBA00023146"/>
    </source>
</evidence>
<feature type="binding site" evidence="6">
    <location>
        <begin position="83"/>
        <end position="85"/>
    </location>
    <ligand>
        <name>L-histidine</name>
        <dbReference type="ChEBI" id="CHEBI:57595"/>
    </ligand>
</feature>
<dbReference type="PROSITE" id="PS50862">
    <property type="entry name" value="AA_TRNA_LIGASE_II"/>
    <property type="match status" value="1"/>
</dbReference>
<feature type="binding site" evidence="6">
    <location>
        <position position="114"/>
    </location>
    <ligand>
        <name>L-histidine</name>
        <dbReference type="ChEBI" id="CHEBI:57595"/>
    </ligand>
</feature>
<dbReference type="InterPro" id="IPR006195">
    <property type="entry name" value="aa-tRNA-synth_II"/>
</dbReference>
<dbReference type="Proteomes" id="UP000485484">
    <property type="component" value="Unassembled WGS sequence"/>
</dbReference>
<dbReference type="InterPro" id="IPR036621">
    <property type="entry name" value="Anticodon-bd_dom_sf"/>
</dbReference>
<accession>A0A1V5MEL4</accession>
<evidence type="ECO:0000259" key="7">
    <source>
        <dbReference type="PROSITE" id="PS50862"/>
    </source>
</evidence>
<dbReference type="InterPro" id="IPR004516">
    <property type="entry name" value="HisRS/HisZ"/>
</dbReference>
<comment type="catalytic activity">
    <reaction evidence="4 5">
        <text>tRNA(His) + L-histidine + ATP = L-histidyl-tRNA(His) + AMP + diphosphate + H(+)</text>
        <dbReference type="Rhea" id="RHEA:17313"/>
        <dbReference type="Rhea" id="RHEA-COMP:9665"/>
        <dbReference type="Rhea" id="RHEA-COMP:9689"/>
        <dbReference type="ChEBI" id="CHEBI:15378"/>
        <dbReference type="ChEBI" id="CHEBI:30616"/>
        <dbReference type="ChEBI" id="CHEBI:33019"/>
        <dbReference type="ChEBI" id="CHEBI:57595"/>
        <dbReference type="ChEBI" id="CHEBI:78442"/>
        <dbReference type="ChEBI" id="CHEBI:78527"/>
        <dbReference type="ChEBI" id="CHEBI:456215"/>
        <dbReference type="EC" id="6.1.1.21"/>
    </reaction>
</comment>
<gene>
    <name evidence="5 8" type="primary">hisS</name>
    <name evidence="8" type="ORF">BWY73_01060</name>
</gene>
<feature type="domain" description="Aminoacyl-transfer RNA synthetases class-II family profile" evidence="7">
    <location>
        <begin position="1"/>
        <end position="335"/>
    </location>
</feature>
<dbReference type="HAMAP" id="MF_00127">
    <property type="entry name" value="His_tRNA_synth"/>
    <property type="match status" value="1"/>
</dbReference>
<dbReference type="InterPro" id="IPR041715">
    <property type="entry name" value="HisRS-like_core"/>
</dbReference>